<feature type="domain" description="VanZ-like" evidence="2">
    <location>
        <begin position="13"/>
        <end position="139"/>
    </location>
</feature>
<dbReference type="InterPro" id="IPR053150">
    <property type="entry name" value="Teicoplanin_resist-assoc"/>
</dbReference>
<reference evidence="3 4" key="1">
    <citation type="journal article" date="2015" name="Stand. Genomic Sci.">
        <title>Genomic Encyclopedia of Bacterial and Archaeal Type Strains, Phase III: the genomes of soil and plant-associated and newly described type strains.</title>
        <authorList>
            <person name="Whitman W.B."/>
            <person name="Woyke T."/>
            <person name="Klenk H.P."/>
            <person name="Zhou Y."/>
            <person name="Lilburn T.G."/>
            <person name="Beck B.J."/>
            <person name="De Vos P."/>
            <person name="Vandamme P."/>
            <person name="Eisen J.A."/>
            <person name="Garrity G."/>
            <person name="Hugenholtz P."/>
            <person name="Kyrpides N.C."/>
        </authorList>
    </citation>
    <scope>NUCLEOTIDE SEQUENCE [LARGE SCALE GENOMIC DNA]</scope>
    <source>
        <strain evidence="3 4">CGMCC 1.10116</strain>
    </source>
</reference>
<dbReference type="Proteomes" id="UP000315711">
    <property type="component" value="Unassembled WGS sequence"/>
</dbReference>
<dbReference type="OrthoDB" id="4822551at2"/>
<protein>
    <submittedName>
        <fullName evidence="3">VanZ like protein</fullName>
    </submittedName>
</protein>
<dbReference type="Pfam" id="PF04892">
    <property type="entry name" value="VanZ"/>
    <property type="match status" value="1"/>
</dbReference>
<keyword evidence="1" id="KW-0812">Transmembrane</keyword>
<keyword evidence="4" id="KW-1185">Reference proteome</keyword>
<keyword evidence="1" id="KW-0472">Membrane</keyword>
<proteinExistence type="predicted"/>
<name>A0A562QR90_9BACI</name>
<dbReference type="InterPro" id="IPR006976">
    <property type="entry name" value="VanZ-like"/>
</dbReference>
<feature type="transmembrane region" description="Helical" evidence="1">
    <location>
        <begin position="93"/>
        <end position="112"/>
    </location>
</feature>
<feature type="transmembrane region" description="Helical" evidence="1">
    <location>
        <begin position="124"/>
        <end position="142"/>
    </location>
</feature>
<dbReference type="PANTHER" id="PTHR36834">
    <property type="entry name" value="MEMBRANE PROTEIN-RELATED"/>
    <property type="match status" value="1"/>
</dbReference>
<dbReference type="RefSeq" id="WP_144449344.1">
    <property type="nucleotide sequence ID" value="NZ_VLKZ01000002.1"/>
</dbReference>
<evidence type="ECO:0000313" key="4">
    <source>
        <dbReference type="Proteomes" id="UP000315711"/>
    </source>
</evidence>
<evidence type="ECO:0000259" key="2">
    <source>
        <dbReference type="Pfam" id="PF04892"/>
    </source>
</evidence>
<dbReference type="EMBL" id="VLKZ01000002">
    <property type="protein sequence ID" value="TWI59272.1"/>
    <property type="molecule type" value="Genomic_DNA"/>
</dbReference>
<keyword evidence="1" id="KW-1133">Transmembrane helix</keyword>
<gene>
    <name evidence="3" type="ORF">IQ10_00987</name>
</gene>
<dbReference type="PANTHER" id="PTHR36834:SF2">
    <property type="entry name" value="MEMBRANE PROTEIN"/>
    <property type="match status" value="1"/>
</dbReference>
<accession>A0A562QR90</accession>
<feature type="transmembrane region" description="Helical" evidence="1">
    <location>
        <begin position="67"/>
        <end position="86"/>
    </location>
</feature>
<evidence type="ECO:0000313" key="3">
    <source>
        <dbReference type="EMBL" id="TWI59272.1"/>
    </source>
</evidence>
<sequence length="152" mass="17470">MKHQSFMLKSALLIYIIAVLYITLLAWNYGASLGPAGPGGRNYNVIPFRSIYRIATFSPTIIDPIRILLGNVIMFVPLGFLLPTIWRNMRKQMTIVTIGFLFSFSIELSQFLFTHRVANIDDVILNSFGTWIGFMIFSFYLWTKQHVLIITK</sequence>
<comment type="caution">
    <text evidence="3">The sequence shown here is derived from an EMBL/GenBank/DDBJ whole genome shotgun (WGS) entry which is preliminary data.</text>
</comment>
<dbReference type="AlphaFoldDB" id="A0A562QR90"/>
<organism evidence="3 4">
    <name type="scientific">Halalkalibacter nanhaiisediminis</name>
    <dbReference type="NCBI Taxonomy" id="688079"/>
    <lineage>
        <taxon>Bacteria</taxon>
        <taxon>Bacillati</taxon>
        <taxon>Bacillota</taxon>
        <taxon>Bacilli</taxon>
        <taxon>Bacillales</taxon>
        <taxon>Bacillaceae</taxon>
        <taxon>Halalkalibacter</taxon>
    </lineage>
</organism>
<feature type="transmembrane region" description="Helical" evidence="1">
    <location>
        <begin position="12"/>
        <end position="30"/>
    </location>
</feature>
<evidence type="ECO:0000256" key="1">
    <source>
        <dbReference type="SAM" id="Phobius"/>
    </source>
</evidence>